<feature type="chain" id="PRO_5018625494" evidence="1">
    <location>
        <begin position="21"/>
        <end position="101"/>
    </location>
</feature>
<comment type="caution">
    <text evidence="2">The sequence shown here is derived from an EMBL/GenBank/DDBJ whole genome shotgun (WGS) entry which is preliminary data.</text>
</comment>
<evidence type="ECO:0000256" key="1">
    <source>
        <dbReference type="SAM" id="SignalP"/>
    </source>
</evidence>
<keyword evidence="1" id="KW-0732">Signal</keyword>
<keyword evidence="3" id="KW-1185">Reference proteome</keyword>
<evidence type="ECO:0000313" key="3">
    <source>
        <dbReference type="Proteomes" id="UP000287168"/>
    </source>
</evidence>
<reference evidence="2 3" key="1">
    <citation type="journal article" date="2015" name="Int. J. Syst. Evol. Microbiol.">
        <title>Gemmobacter intermedius sp. nov., isolated from a white stork (Ciconia ciconia).</title>
        <authorList>
            <person name="Kampfer P."/>
            <person name="Jerzak L."/>
            <person name="Wilharm G."/>
            <person name="Golke J."/>
            <person name="Busse H.J."/>
            <person name="Glaeser S.P."/>
        </authorList>
    </citation>
    <scope>NUCLEOTIDE SEQUENCE [LARGE SCALE GENOMIC DNA]</scope>
    <source>
        <strain evidence="2 3">119/4</strain>
    </source>
</reference>
<feature type="signal peptide" evidence="1">
    <location>
        <begin position="1"/>
        <end position="20"/>
    </location>
</feature>
<evidence type="ECO:0000313" key="2">
    <source>
        <dbReference type="EMBL" id="RWY42932.1"/>
    </source>
</evidence>
<organism evidence="2 3">
    <name type="scientific">Falsigemmobacter intermedius</name>
    <dbReference type="NCBI Taxonomy" id="1553448"/>
    <lineage>
        <taxon>Bacteria</taxon>
        <taxon>Pseudomonadati</taxon>
        <taxon>Pseudomonadota</taxon>
        <taxon>Alphaproteobacteria</taxon>
        <taxon>Rhodobacterales</taxon>
        <taxon>Paracoccaceae</taxon>
        <taxon>Falsigemmobacter</taxon>
    </lineage>
</organism>
<dbReference type="RefSeq" id="WP_128487197.1">
    <property type="nucleotide sequence ID" value="NZ_JBHLXB010000088.1"/>
</dbReference>
<sequence length="101" mass="10659">MKAFWGLTLAAGLSASPAAAALSGWYDSAEKIAVILADAAIADQHRQMPLRGIENIGTNKDGADLWQVESQECRMQVALRAVPPKGVGKTTYEVAGRSACD</sequence>
<gene>
    <name evidence="2" type="ORF">EP867_05455</name>
</gene>
<accession>A0A3S3UZD1</accession>
<dbReference type="OrthoDB" id="8378008at2"/>
<dbReference type="Proteomes" id="UP000287168">
    <property type="component" value="Unassembled WGS sequence"/>
</dbReference>
<name>A0A3S3UZD1_9RHOB</name>
<protein>
    <submittedName>
        <fullName evidence="2">Uncharacterized protein</fullName>
    </submittedName>
</protein>
<dbReference type="EMBL" id="SBLC01000006">
    <property type="protein sequence ID" value="RWY42932.1"/>
    <property type="molecule type" value="Genomic_DNA"/>
</dbReference>
<dbReference type="AlphaFoldDB" id="A0A3S3UZD1"/>
<proteinExistence type="predicted"/>